<proteinExistence type="predicted"/>
<dbReference type="Proteomes" id="UP000276133">
    <property type="component" value="Unassembled WGS sequence"/>
</dbReference>
<evidence type="ECO:0000313" key="1">
    <source>
        <dbReference type="EMBL" id="RNA23882.1"/>
    </source>
</evidence>
<dbReference type="AlphaFoldDB" id="A0A3M7RK03"/>
<accession>A0A3M7RK03</accession>
<reference evidence="1 2" key="1">
    <citation type="journal article" date="2018" name="Sci. Rep.">
        <title>Genomic signatures of local adaptation to the degree of environmental predictability in rotifers.</title>
        <authorList>
            <person name="Franch-Gras L."/>
            <person name="Hahn C."/>
            <person name="Garcia-Roger E.M."/>
            <person name="Carmona M.J."/>
            <person name="Serra M."/>
            <person name="Gomez A."/>
        </authorList>
    </citation>
    <scope>NUCLEOTIDE SEQUENCE [LARGE SCALE GENOMIC DNA]</scope>
    <source>
        <strain evidence="1">HYR1</strain>
    </source>
</reference>
<protein>
    <submittedName>
        <fullName evidence="1">Uncharacterized protein</fullName>
    </submittedName>
</protein>
<evidence type="ECO:0000313" key="2">
    <source>
        <dbReference type="Proteomes" id="UP000276133"/>
    </source>
</evidence>
<sequence length="64" mass="7717">MTLARNNCMNNQNDNSLFRKSIEMMRSIPIEHMIHELDWRIKYEKKENNLQCMLPSCSIFLTLK</sequence>
<comment type="caution">
    <text evidence="1">The sequence shown here is derived from an EMBL/GenBank/DDBJ whole genome shotgun (WGS) entry which is preliminary data.</text>
</comment>
<gene>
    <name evidence="1" type="ORF">BpHYR1_043776</name>
</gene>
<keyword evidence="2" id="KW-1185">Reference proteome</keyword>
<organism evidence="1 2">
    <name type="scientific">Brachionus plicatilis</name>
    <name type="common">Marine rotifer</name>
    <name type="synonym">Brachionus muelleri</name>
    <dbReference type="NCBI Taxonomy" id="10195"/>
    <lineage>
        <taxon>Eukaryota</taxon>
        <taxon>Metazoa</taxon>
        <taxon>Spiralia</taxon>
        <taxon>Gnathifera</taxon>
        <taxon>Rotifera</taxon>
        <taxon>Eurotatoria</taxon>
        <taxon>Monogononta</taxon>
        <taxon>Pseudotrocha</taxon>
        <taxon>Ploima</taxon>
        <taxon>Brachionidae</taxon>
        <taxon>Brachionus</taxon>
    </lineage>
</organism>
<dbReference type="EMBL" id="REGN01003201">
    <property type="protein sequence ID" value="RNA23882.1"/>
    <property type="molecule type" value="Genomic_DNA"/>
</dbReference>
<name>A0A3M7RK03_BRAPC</name>